<organism evidence="5 6">
    <name type="scientific">Phytopseudomonas flavescens</name>
    <dbReference type="NCBI Taxonomy" id="29435"/>
    <lineage>
        <taxon>Bacteria</taxon>
        <taxon>Pseudomonadati</taxon>
        <taxon>Pseudomonadota</taxon>
        <taxon>Gammaproteobacteria</taxon>
        <taxon>Pseudomonadales</taxon>
        <taxon>Pseudomonadaceae</taxon>
        <taxon>Phytopseudomonas</taxon>
    </lineage>
</organism>
<dbReference type="InterPro" id="IPR053786">
    <property type="entry name" value="LEPRxLL_CS"/>
</dbReference>
<dbReference type="STRING" id="29435.SAMN05216588_12663"/>
<evidence type="ECO:0000313" key="6">
    <source>
        <dbReference type="Proteomes" id="UP000198606"/>
    </source>
</evidence>
<name>A0A1G8NY89_9GAMM</name>
<dbReference type="InterPro" id="IPR011044">
    <property type="entry name" value="Quino_amine_DH_bsu"/>
</dbReference>
<sequence>MPLHPPARPRAKRSPLALALEPRILLDAAALATAADVAAAVDASASAPGVAATPNSATLTIDDGTTQFADIDLFDNVQVQLDGNGEPLQELVIHLDTSGSNQALVIDGTQILLQSSESALTRDTGYQYQVAVSAGSTTITVSIASAAGDASDVASLIDGMAYRVLDKSVESGTVEVTLRSLSDSGGESADLSAIGASVTLDNRINVAPVLSDNGSLEGRETFSAEELGLGSDLEVAYSANGAFAYLAGSNGIQVFAVGADGALSHLQSYQNSALGSIAHLVASADGKSLYSVSGNTEVIDLRLDADGRIASAVAVSSQNGEINGGLAISADGSYLYAGTANNDVVVYRRDTSTGELSYFTRAIETGNSRGGLIITSADRVFILYTGVGLNSAPSLAVYQHGSDGKLVQLTTLTLTELSAASASDSLALSADGQYLYIGDPGKDVIAILRYADGELSRVGSVSMSDVTSLAMAADGTTLYALGADGRLNVYAVAANGSLALSASQSGSTPASDLSVSAGGSLLLAGSDLTRYTRVQSLTQGSATVFASTLSLRDANLDVLGDGAGNYNGASLSVVSSSAGGTFGFVDGNGLARSGDALTLDGTVIARFVVGQDGRLAVAFSADTSKAVANRVLQQLTYSAAPGTATGTLVTLAVVIGDGQLSSSSHNVLLRVNTAPQADAAGYTPPLVTSETDYRVELPASLFDDADGDRLTWRVDGLPAGLVFDPLTRMVSGSTTDVGSHTLTVTATDTSGTSASLDLQLQVEQIGNRAPEHNAAASDTLLITVGSSSITLDAALFSDQDQTYGDSLSWALSDLPPGLTFDPVTRSISGTTSQTGDYAVTVSVTDAGGLTATAPITLRVISQAEADNSAPTLSVDSSTLVYTANSGLSGYSEYVYSIQVSADGRSVLVVGNGSAGHAIAPGGGSSLNVYSRDPESGVLTLQQRFVQGTVDDGDASNGIEVDGLNGATSAVYSSDGTQLYLVGQQGAGGNYQVSVFAVGADGTLSATGQSADAGATQVKQLVMAADGSALYGIAGNTLLVFGRDADGALANATVITDSTFNTASAIATDAQGTVYVLGGSRLIIYQADGNGGLTRATDISGNGLTNFSRGLAVSDSGYLYVASGTTGNLLTFHYDRTGNSLSAVQSSATGGQAWGVALSADGSTLFVGNNTGGVRIYSIGADGKPVYVKSVTNSDYRSYRIAVSADGNSLYAGGFFTKAGLGLISISDAAQLDYSEGQAESIHPAANLSIADLELDALANGTGNYQGAVISLVRAAGASADDRFDFSTGNGLARVGDAIQLDGATIATFSSSAGTLTLTFVAETSTAVANQVLRQIAYANVSNDPPSSIELKLTVQDDFKSGTSSRALIVTVAALNDAPTATAAPLASVQEPGKTAAALFSDTVISAVEASQSIIGLTFSVTGLHDGASEALVVDGTRIALVEGSGSTASGLTYSVTVSDAGVTLQLSHASGIEGSAAAALVDGLRYAHDDSAAATLGQRSVTLSAVQDNGGTANGGSDRSVTAIAATVTVSRESPELGAEVGALELAELVQSGDWPNPYAGINGVVSVDDLVYVLRSTSEWVYDESSGTGSEVPLSTLYVFQRAADGTLSLRDTLAASADNGLDTGTSGLGLSGDGATLFLTSDTGSVLLFGRDAQDGSLSLAGHLDTGGALVNDVLVQGDTVYVTSQQGLGVFQRSADGWSELARQQAGETVGYTALQTSPDGSFLFAAASGGSTLVSVFGIAGDGSLTLVGHLAGGADEHYANALGLSPDGKSLYVADGESLYSLSVGDNGQLTRNAGSLELGGSVRQLIVSTDGSALLVVGENRIGLYARAADGSLSQLVQIDGAGALQPWGSREVPFSEVRSASLGADGTQLYLTGNFGSEGLLVLDLRPQAMTFGEGGQAVAILPGGTLADPQLDALGGGLGDYDGASIIVERADGAQTEDVFGLLAGNGLSLVDGQVLLDGRAIASFVQDGGRLTLTFIASLGTSDAQNVLRSISYRNDSRDPAGVASLRLTLNDGDGYSDSTTVEVAVDAVNDAPEVSTDALQPTYNAESEAVRLFDNTQIDLIESGQSVWQLILTLEPAATGDIIGVEGGRIALDGVPSGVQTSASGQQYQVRVEDGKTLLVLYINGDAERAAQVVDSLTYSNAGDDLSGTRSISLSVKDSGGGSDTGTAGSQASVTLAPALSPNTAPSLGGTAASVDYTEQAAAVLIAPAATLADTQMDAFNGGAGNYHGAVLTISLGEGSSAAHVLGFQDGNGLSLSGSDLVKDGKVIGTLSVADGVMTIRFSDAAGQVPTTADAQNVLRQVSYANASDAPPAQVAVRIVLTDQRGLAAPAVSTTIAIEAINDAPVLGLDPGLSMADLDRVQDLDLGQYGLAAPTASAISSDGSRVYIADAQGRVALFSRADGSAELRFVASLATGDGTGGLAQLQLSADGKSLYALRADGNAILWFDADASGNLTLQATLLSDYAVDGGNLYGMTGIALSEDGRHLYLINSNAGQLAYFSRDTGSGALTYVASLGGDMWGAPNLWAPTEIVSRGDLVLVVTSAGNGSSLIVYQRDSEGGLALLGYSRAGEAQLSGLQNLAVSADGSLVYVASDTRIDAFRLDPTSGTLSHLGGFDSSAGIRDIALSADAQALFVTLQDGTLQRYLTASGALKGSETIAGADQLLVTADGVLVLGSGASVVGSGPLPAPRLESGSSTPVLIGPAITLSDAELDAADNYQGASLTITGAAGDRFALQAGNGYSLDGSRVLRDGVVVATLEQRDGVATLTFSAALTRADATALVRQLTYTTDASGITQAVTRQLTLVFDDGDATDARTSNSQTLDITLLPPNQPPLFNDDYSGFGLAQAEAGKPYQVRLPADLFRDPEGQALSYSVSGLPGGMSFDPATGILSGTAPRDVGSLSLTVTVRDGAGQESVLQLPLQVVNSAPVADDQYELTPAKGGQAYSVNLPDRLFSDANDAELSWAIGELPGWLSYDPATRTLSGIAPASAEPYTIALVASDPHGASVSLTLTLRVNATVTAPGRDSVLPLPQRGEQSPAQARALPSLRLADGALNAPLFASAQERPGLDTVAAPTTTAASLLRGDGVLMAERGTLSQQLISADRVVVSDHSLPASGAFVLLGDTLRTSVDLSSAEPRGITLAVPSQLPDGSTPQRVTLANGLPLPSWASFDARTGELRLDGNRLPRDGVLRLTLISRNADGSERRTALEIRAEGVTGATDSSVPQPAPADSAGESLPERLRQDSSSALLSQALDLLDQLSDLAGEPVAVTTRHIA</sequence>
<dbReference type="SUPFAM" id="SSF82171">
    <property type="entry name" value="DPP6 N-terminal domain-like"/>
    <property type="match status" value="1"/>
</dbReference>
<dbReference type="Pfam" id="PF10282">
    <property type="entry name" value="Lactonase"/>
    <property type="match status" value="1"/>
</dbReference>
<protein>
    <submittedName>
        <fullName evidence="5">6-phosphogluconolactonase, cycloisomerase 2 family</fullName>
    </submittedName>
</protein>
<dbReference type="PANTHER" id="PTHR30344:SF1">
    <property type="entry name" value="6-PHOSPHOGLUCONOLACTONASE"/>
    <property type="match status" value="1"/>
</dbReference>
<evidence type="ECO:0000259" key="4">
    <source>
        <dbReference type="SMART" id="SM00736"/>
    </source>
</evidence>
<dbReference type="EMBL" id="FNDG01000026">
    <property type="protein sequence ID" value="SDI85204.1"/>
    <property type="molecule type" value="Genomic_DNA"/>
</dbReference>
<dbReference type="GO" id="GO:0005829">
    <property type="term" value="C:cytosol"/>
    <property type="evidence" value="ECO:0007669"/>
    <property type="project" value="TreeGrafter"/>
</dbReference>
<comment type="similarity">
    <text evidence="1">Belongs to the cycloisomerase 2 family.</text>
</comment>
<dbReference type="InterPro" id="IPR006644">
    <property type="entry name" value="Cadg"/>
</dbReference>
<dbReference type="Gene3D" id="2.130.10.10">
    <property type="entry name" value="YVTN repeat-like/Quinoprotein amine dehydrogenase"/>
    <property type="match status" value="8"/>
</dbReference>
<keyword evidence="2" id="KW-0119">Carbohydrate metabolism</keyword>
<dbReference type="SUPFAM" id="SSF49313">
    <property type="entry name" value="Cadherin-like"/>
    <property type="match status" value="4"/>
</dbReference>
<feature type="domain" description="Dystroglycan-type cadherin-like" evidence="4">
    <location>
        <begin position="2853"/>
        <end position="2938"/>
    </location>
</feature>
<dbReference type="RefSeq" id="WP_084308560.1">
    <property type="nucleotide sequence ID" value="NZ_FNDG01000026.1"/>
</dbReference>
<feature type="domain" description="Dystroglycan-type cadherin-like" evidence="4">
    <location>
        <begin position="772"/>
        <end position="866"/>
    </location>
</feature>
<dbReference type="InterPro" id="IPR001680">
    <property type="entry name" value="WD40_rpt"/>
</dbReference>
<dbReference type="Pfam" id="PF05345">
    <property type="entry name" value="He_PIG"/>
    <property type="match status" value="4"/>
</dbReference>
<evidence type="ECO:0000256" key="3">
    <source>
        <dbReference type="SAM" id="MobiDB-lite"/>
    </source>
</evidence>
<dbReference type="InterPro" id="IPR050282">
    <property type="entry name" value="Cycloisomerase_2"/>
</dbReference>
<dbReference type="InterPro" id="IPR019405">
    <property type="entry name" value="Lactonase_7-beta_prop"/>
</dbReference>
<feature type="domain" description="Dystroglycan-type cadherin-like" evidence="4">
    <location>
        <begin position="671"/>
        <end position="769"/>
    </location>
</feature>
<evidence type="ECO:0000256" key="2">
    <source>
        <dbReference type="ARBA" id="ARBA00022526"/>
    </source>
</evidence>
<dbReference type="Proteomes" id="UP000198606">
    <property type="component" value="Unassembled WGS sequence"/>
</dbReference>
<gene>
    <name evidence="5" type="ORF">SAMN05216588_12663</name>
</gene>
<dbReference type="GO" id="GO:0016020">
    <property type="term" value="C:membrane"/>
    <property type="evidence" value="ECO:0007669"/>
    <property type="project" value="InterPro"/>
</dbReference>
<dbReference type="GO" id="GO:0017057">
    <property type="term" value="F:6-phosphogluconolactonase activity"/>
    <property type="evidence" value="ECO:0007669"/>
    <property type="project" value="TreeGrafter"/>
</dbReference>
<reference evidence="5 6" key="1">
    <citation type="submission" date="2016-10" db="EMBL/GenBank/DDBJ databases">
        <authorList>
            <person name="de Groot N.N."/>
        </authorList>
    </citation>
    <scope>NUCLEOTIDE SEQUENCE [LARGE SCALE GENOMIC DNA]</scope>
    <source>
        <strain evidence="5 6">LMG 18387</strain>
    </source>
</reference>
<feature type="domain" description="Dystroglycan-type cadherin-like" evidence="4">
    <location>
        <begin position="2945"/>
        <end position="3032"/>
    </location>
</feature>
<accession>A0A1G8NY89</accession>
<dbReference type="GO" id="GO:0006006">
    <property type="term" value="P:glucose metabolic process"/>
    <property type="evidence" value="ECO:0007669"/>
    <property type="project" value="UniProtKB-KW"/>
</dbReference>
<feature type="region of interest" description="Disordered" evidence="3">
    <location>
        <begin position="3223"/>
        <end position="3253"/>
    </location>
</feature>
<dbReference type="SUPFAM" id="SSF75011">
    <property type="entry name" value="3-carboxy-cis,cis-mucoante lactonizing enzyme"/>
    <property type="match status" value="1"/>
</dbReference>
<dbReference type="GO" id="GO:0005509">
    <property type="term" value="F:calcium ion binding"/>
    <property type="evidence" value="ECO:0007669"/>
    <property type="project" value="InterPro"/>
</dbReference>
<dbReference type="InterPro" id="IPR013783">
    <property type="entry name" value="Ig-like_fold"/>
</dbReference>
<evidence type="ECO:0000256" key="1">
    <source>
        <dbReference type="ARBA" id="ARBA00005564"/>
    </source>
</evidence>
<evidence type="ECO:0000313" key="5">
    <source>
        <dbReference type="EMBL" id="SDI85204.1"/>
    </source>
</evidence>
<dbReference type="SUPFAM" id="SSF50969">
    <property type="entry name" value="YVTN repeat-like/Quinoprotein amine dehydrogenase"/>
    <property type="match status" value="2"/>
</dbReference>
<dbReference type="InterPro" id="IPR015919">
    <property type="entry name" value="Cadherin-like_sf"/>
</dbReference>
<proteinExistence type="inferred from homology"/>
<dbReference type="InterPro" id="IPR015943">
    <property type="entry name" value="WD40/YVTN_repeat-like_dom_sf"/>
</dbReference>
<dbReference type="PANTHER" id="PTHR30344">
    <property type="entry name" value="6-PHOSPHOGLUCONOLACTONASE-RELATED"/>
    <property type="match status" value="1"/>
</dbReference>
<keyword evidence="5" id="KW-0413">Isomerase</keyword>
<dbReference type="SMART" id="SM00320">
    <property type="entry name" value="WD40"/>
    <property type="match status" value="4"/>
</dbReference>
<keyword evidence="2" id="KW-0313">Glucose metabolism</keyword>
<dbReference type="GO" id="GO:0016853">
    <property type="term" value="F:isomerase activity"/>
    <property type="evidence" value="ECO:0007669"/>
    <property type="project" value="UniProtKB-KW"/>
</dbReference>
<dbReference type="NCBIfam" id="NF012209">
    <property type="entry name" value="LEPR-8K"/>
    <property type="match status" value="1"/>
</dbReference>
<dbReference type="Gene3D" id="2.60.40.10">
    <property type="entry name" value="Immunoglobulins"/>
    <property type="match status" value="4"/>
</dbReference>
<dbReference type="SMART" id="SM00736">
    <property type="entry name" value="CADG"/>
    <property type="match status" value="4"/>
</dbReference>